<dbReference type="Gene3D" id="3.30.560.10">
    <property type="entry name" value="Glucose Oxidase, domain 3"/>
    <property type="match status" value="1"/>
</dbReference>
<dbReference type="Pfam" id="PF05199">
    <property type="entry name" value="GMC_oxred_C"/>
    <property type="match status" value="1"/>
</dbReference>
<dbReference type="GO" id="GO:0016614">
    <property type="term" value="F:oxidoreductase activity, acting on CH-OH group of donors"/>
    <property type="evidence" value="ECO:0007669"/>
    <property type="project" value="InterPro"/>
</dbReference>
<keyword evidence="3" id="KW-0285">Flavoprotein</keyword>
<comment type="cofactor">
    <cofactor evidence="1 5">
        <name>FAD</name>
        <dbReference type="ChEBI" id="CHEBI:57692"/>
    </cofactor>
</comment>
<dbReference type="InterPro" id="IPR007867">
    <property type="entry name" value="GMC_OxRtase_C"/>
</dbReference>
<organism evidence="8 9">
    <name type="scientific">Mycena venus</name>
    <dbReference type="NCBI Taxonomy" id="2733690"/>
    <lineage>
        <taxon>Eukaryota</taxon>
        <taxon>Fungi</taxon>
        <taxon>Dikarya</taxon>
        <taxon>Basidiomycota</taxon>
        <taxon>Agaricomycotina</taxon>
        <taxon>Agaricomycetes</taxon>
        <taxon>Agaricomycetidae</taxon>
        <taxon>Agaricales</taxon>
        <taxon>Marasmiineae</taxon>
        <taxon>Mycenaceae</taxon>
        <taxon>Mycena</taxon>
    </lineage>
</organism>
<evidence type="ECO:0000259" key="7">
    <source>
        <dbReference type="PROSITE" id="PS00624"/>
    </source>
</evidence>
<comment type="similarity">
    <text evidence="2">Belongs to the GMC oxidoreductase family.</text>
</comment>
<name>A0A8H6XZ35_9AGAR</name>
<evidence type="ECO:0000313" key="9">
    <source>
        <dbReference type="Proteomes" id="UP000620124"/>
    </source>
</evidence>
<comment type="caution">
    <text evidence="8">The sequence shown here is derived from an EMBL/GenBank/DDBJ whole genome shotgun (WGS) entry which is preliminary data.</text>
</comment>
<dbReference type="SUPFAM" id="SSF51905">
    <property type="entry name" value="FAD/NAD(P)-binding domain"/>
    <property type="match status" value="1"/>
</dbReference>
<evidence type="ECO:0000256" key="2">
    <source>
        <dbReference type="ARBA" id="ARBA00010790"/>
    </source>
</evidence>
<feature type="domain" description="Glucose-methanol-choline oxidoreductase N-terminal" evidence="7">
    <location>
        <begin position="412"/>
        <end position="426"/>
    </location>
</feature>
<dbReference type="EMBL" id="JACAZI010000011">
    <property type="protein sequence ID" value="KAF7348994.1"/>
    <property type="molecule type" value="Genomic_DNA"/>
</dbReference>
<keyword evidence="9" id="KW-1185">Reference proteome</keyword>
<dbReference type="InterPro" id="IPR012132">
    <property type="entry name" value="GMC_OxRdtase"/>
</dbReference>
<evidence type="ECO:0000256" key="3">
    <source>
        <dbReference type="ARBA" id="ARBA00022630"/>
    </source>
</evidence>
<evidence type="ECO:0000256" key="6">
    <source>
        <dbReference type="SAM" id="MobiDB-lite"/>
    </source>
</evidence>
<dbReference type="Pfam" id="PF13450">
    <property type="entry name" value="NAD_binding_8"/>
    <property type="match status" value="1"/>
</dbReference>
<dbReference type="PANTHER" id="PTHR11552">
    <property type="entry name" value="GLUCOSE-METHANOL-CHOLINE GMC OXIDOREDUCTASE"/>
    <property type="match status" value="1"/>
</dbReference>
<feature type="binding site" evidence="5">
    <location>
        <position position="353"/>
    </location>
    <ligand>
        <name>FAD</name>
        <dbReference type="ChEBI" id="CHEBI:57692"/>
    </ligand>
</feature>
<gene>
    <name evidence="8" type="ORF">MVEN_01420400</name>
</gene>
<sequence length="689" mass="74877">MNILRDVRTPRALKRHGGGGSPTGAGITNWSPTDVPIAPQMFSPILVVAALVASSLGNVYESVADLTGNLTYDFVIIGGGTAGLVVANRLTENPNFSVLVLEAGVSNIGVLDSAIPLFAVNFLEQTIYDWNYTTTPQSGVNNRVLDYLRGLFWTRFSGNSANLACWEDVALTLGQDGMVYTRGTVEDWDRYANVTHDPSWSWNNVLPYFFKAYILSFPIDTFNDLSQNEKWSPPADHHNTQGQFDPSVHSTLGITSVSLGGFQWRTFNQHVIQTTKELPDVFPFDLDMNSGQPLGVGMTVIDVIRGYQNLMFGNVGWVQSTIGDGMRSSSATSYLAENFAQRKNLDVLLHAQVSDLVAASHANGKLAFSGVRFSQGIDLFHPMLFLYISSLELAGTSQFTAKARKEIILSAGAVGTPNVLMHSGIGDRNILGPAGVPTVLHLPSVGRNVSDQPFFLASWSVKFNETIDSVTQNATRFNEAFAQWNKTHTGPFTNYLITHVAWLRLDPDSSIFDNQTDPAAGPHSPHIELFLAPGGGGEPGHFVSAGIYVLNPKSRKYLFKPTVRNGATHVWPGGSITINTNNPFDPPVIDLGLLQNDLDIFTLREGIKRANQFYSAPTWQDSIIGPTQDLENVTTAALDEIIRNSAGVGLHMVGSAAMSPRGATWGVVNPDLLVKGVDRLRIVDASVLC</sequence>
<dbReference type="OrthoDB" id="269227at2759"/>
<dbReference type="PIRSF" id="PIRSF000137">
    <property type="entry name" value="Alcohol_oxidase"/>
    <property type="match status" value="1"/>
</dbReference>
<dbReference type="InterPro" id="IPR000172">
    <property type="entry name" value="GMC_OxRdtase_N"/>
</dbReference>
<evidence type="ECO:0000313" key="8">
    <source>
        <dbReference type="EMBL" id="KAF7348994.1"/>
    </source>
</evidence>
<dbReference type="Gene3D" id="3.50.50.60">
    <property type="entry name" value="FAD/NAD(P)-binding domain"/>
    <property type="match status" value="1"/>
</dbReference>
<dbReference type="InterPro" id="IPR036188">
    <property type="entry name" value="FAD/NAD-bd_sf"/>
</dbReference>
<evidence type="ECO:0000256" key="5">
    <source>
        <dbReference type="PIRSR" id="PIRSR000137-2"/>
    </source>
</evidence>
<dbReference type="Proteomes" id="UP000620124">
    <property type="component" value="Unassembled WGS sequence"/>
</dbReference>
<evidence type="ECO:0000256" key="4">
    <source>
        <dbReference type="ARBA" id="ARBA00022827"/>
    </source>
</evidence>
<protein>
    <submittedName>
        <fullName evidence="8">GMC oxidoreductase</fullName>
    </submittedName>
</protein>
<reference evidence="8" key="1">
    <citation type="submission" date="2020-05" db="EMBL/GenBank/DDBJ databases">
        <title>Mycena genomes resolve the evolution of fungal bioluminescence.</title>
        <authorList>
            <person name="Tsai I.J."/>
        </authorList>
    </citation>
    <scope>NUCLEOTIDE SEQUENCE</scope>
    <source>
        <strain evidence="8">CCC161011</strain>
    </source>
</reference>
<dbReference type="PANTHER" id="PTHR11552:SF147">
    <property type="entry name" value="CHOLINE DEHYDROGENASE, MITOCHONDRIAL"/>
    <property type="match status" value="1"/>
</dbReference>
<evidence type="ECO:0000256" key="1">
    <source>
        <dbReference type="ARBA" id="ARBA00001974"/>
    </source>
</evidence>
<dbReference type="PROSITE" id="PS00624">
    <property type="entry name" value="GMC_OXRED_2"/>
    <property type="match status" value="1"/>
</dbReference>
<proteinExistence type="inferred from homology"/>
<dbReference type="AlphaFoldDB" id="A0A8H6XZ35"/>
<dbReference type="Pfam" id="PF00732">
    <property type="entry name" value="GMC_oxred_N"/>
    <property type="match status" value="1"/>
</dbReference>
<feature type="region of interest" description="Disordered" evidence="6">
    <location>
        <begin position="1"/>
        <end position="28"/>
    </location>
</feature>
<accession>A0A8H6XZ35</accession>
<dbReference type="SUPFAM" id="SSF54373">
    <property type="entry name" value="FAD-linked reductases, C-terminal domain"/>
    <property type="match status" value="1"/>
</dbReference>
<keyword evidence="4 5" id="KW-0274">FAD</keyword>
<dbReference type="GO" id="GO:0050660">
    <property type="term" value="F:flavin adenine dinucleotide binding"/>
    <property type="evidence" value="ECO:0007669"/>
    <property type="project" value="InterPro"/>
</dbReference>